<dbReference type="EMBL" id="VEVO01000003">
    <property type="protein sequence ID" value="KAF0044254.1"/>
    <property type="molecule type" value="Genomic_DNA"/>
</dbReference>
<sequence length="81" mass="8671">MSRAAEGGEQVVTATCWLPKKDKAADGRSGSVREPAAVGINTSRPVGSERRRARVRRSSSCARSLASCLVLVKRSSQEHTC</sequence>
<proteinExistence type="predicted"/>
<feature type="region of interest" description="Disordered" evidence="1">
    <location>
        <begin position="23"/>
        <end position="54"/>
    </location>
</feature>
<comment type="caution">
    <text evidence="2">The sequence shown here is derived from an EMBL/GenBank/DDBJ whole genome shotgun (WGS) entry which is preliminary data.</text>
</comment>
<organism evidence="2 3">
    <name type="scientific">Scophthalmus maximus</name>
    <name type="common">Turbot</name>
    <name type="synonym">Psetta maxima</name>
    <dbReference type="NCBI Taxonomy" id="52904"/>
    <lineage>
        <taxon>Eukaryota</taxon>
        <taxon>Metazoa</taxon>
        <taxon>Chordata</taxon>
        <taxon>Craniata</taxon>
        <taxon>Vertebrata</taxon>
        <taxon>Euteleostomi</taxon>
        <taxon>Actinopterygii</taxon>
        <taxon>Neopterygii</taxon>
        <taxon>Teleostei</taxon>
        <taxon>Neoteleostei</taxon>
        <taxon>Acanthomorphata</taxon>
        <taxon>Carangaria</taxon>
        <taxon>Pleuronectiformes</taxon>
        <taxon>Pleuronectoidei</taxon>
        <taxon>Scophthalmidae</taxon>
        <taxon>Scophthalmus</taxon>
    </lineage>
</organism>
<protein>
    <submittedName>
        <fullName evidence="2">Uncharacterized protein</fullName>
    </submittedName>
</protein>
<evidence type="ECO:0000313" key="2">
    <source>
        <dbReference type="EMBL" id="KAF0044254.1"/>
    </source>
</evidence>
<gene>
    <name evidence="2" type="ORF">F2P81_003412</name>
</gene>
<evidence type="ECO:0000313" key="3">
    <source>
        <dbReference type="Proteomes" id="UP000438429"/>
    </source>
</evidence>
<accession>A0A6A4TM19</accession>
<evidence type="ECO:0000256" key="1">
    <source>
        <dbReference type="SAM" id="MobiDB-lite"/>
    </source>
</evidence>
<reference evidence="2 3" key="1">
    <citation type="submission" date="2019-06" db="EMBL/GenBank/DDBJ databases">
        <title>Draft genomes of female and male turbot (Scophthalmus maximus).</title>
        <authorList>
            <person name="Xu H."/>
            <person name="Xu X.-W."/>
            <person name="Shao C."/>
            <person name="Chen S."/>
        </authorList>
    </citation>
    <scope>NUCLEOTIDE SEQUENCE [LARGE SCALE GENOMIC DNA]</scope>
    <source>
        <strain evidence="2">Ysfricsl-2016a</strain>
        <tissue evidence="2">Blood</tissue>
    </source>
</reference>
<dbReference type="AlphaFoldDB" id="A0A6A4TM19"/>
<dbReference type="Proteomes" id="UP000438429">
    <property type="component" value="Unassembled WGS sequence"/>
</dbReference>
<name>A0A6A4TM19_SCOMX</name>